<dbReference type="EMBL" id="KZ345079">
    <property type="protein sequence ID" value="PIO76117.1"/>
    <property type="molecule type" value="Genomic_DNA"/>
</dbReference>
<sequence>LRASCLLADFLRRLSHRRRSCHAGNVLSLSREFFLPDQVKLFPYLLHAMYRQVAGVREYLSYLPRNCGKEGQFLEKWCYKQRNSPLLIILFVSLSVLSSKFTSVLFMFICSFFSKYAMESSS</sequence>
<evidence type="ECO:0000313" key="2">
    <source>
        <dbReference type="EMBL" id="PIO76117.1"/>
    </source>
</evidence>
<protein>
    <submittedName>
        <fullName evidence="2">Uncharacterized protein</fullName>
    </submittedName>
</protein>
<evidence type="ECO:0000256" key="1">
    <source>
        <dbReference type="SAM" id="Phobius"/>
    </source>
</evidence>
<keyword evidence="1" id="KW-1133">Transmembrane helix</keyword>
<keyword evidence="1" id="KW-0472">Membrane</keyword>
<dbReference type="AlphaFoldDB" id="A0A2G9V0V8"/>
<reference evidence="2 3" key="1">
    <citation type="submission" date="2015-09" db="EMBL/GenBank/DDBJ databases">
        <title>Draft genome of the parasitic nematode Teladorsagia circumcincta isolate WARC Sus (inbred).</title>
        <authorList>
            <person name="Mitreva M."/>
        </authorList>
    </citation>
    <scope>NUCLEOTIDE SEQUENCE [LARGE SCALE GENOMIC DNA]</scope>
    <source>
        <strain evidence="2 3">S</strain>
    </source>
</reference>
<keyword evidence="3" id="KW-1185">Reference proteome</keyword>
<evidence type="ECO:0000313" key="3">
    <source>
        <dbReference type="Proteomes" id="UP000230423"/>
    </source>
</evidence>
<feature type="transmembrane region" description="Helical" evidence="1">
    <location>
        <begin position="86"/>
        <end position="114"/>
    </location>
</feature>
<name>A0A2G9V0V8_TELCI</name>
<organism evidence="2 3">
    <name type="scientific">Teladorsagia circumcincta</name>
    <name type="common">Brown stomach worm</name>
    <name type="synonym">Ostertagia circumcincta</name>
    <dbReference type="NCBI Taxonomy" id="45464"/>
    <lineage>
        <taxon>Eukaryota</taxon>
        <taxon>Metazoa</taxon>
        <taxon>Ecdysozoa</taxon>
        <taxon>Nematoda</taxon>
        <taxon>Chromadorea</taxon>
        <taxon>Rhabditida</taxon>
        <taxon>Rhabditina</taxon>
        <taxon>Rhabditomorpha</taxon>
        <taxon>Strongyloidea</taxon>
        <taxon>Trichostrongylidae</taxon>
        <taxon>Teladorsagia</taxon>
    </lineage>
</organism>
<gene>
    <name evidence="2" type="ORF">TELCIR_01825</name>
</gene>
<proteinExistence type="predicted"/>
<keyword evidence="1" id="KW-0812">Transmembrane</keyword>
<accession>A0A2G9V0V8</accession>
<feature type="non-terminal residue" evidence="2">
    <location>
        <position position="1"/>
    </location>
</feature>
<dbReference type="Proteomes" id="UP000230423">
    <property type="component" value="Unassembled WGS sequence"/>
</dbReference>